<accession>A0A3M7RWH0</accession>
<dbReference type="EMBL" id="REGN01002492">
    <property type="protein sequence ID" value="RNA27780.1"/>
    <property type="molecule type" value="Genomic_DNA"/>
</dbReference>
<protein>
    <submittedName>
        <fullName evidence="1">Uncharacterized protein</fullName>
    </submittedName>
</protein>
<reference evidence="1 2" key="1">
    <citation type="journal article" date="2018" name="Sci. Rep.">
        <title>Genomic signatures of local adaptation to the degree of environmental predictability in rotifers.</title>
        <authorList>
            <person name="Franch-Gras L."/>
            <person name="Hahn C."/>
            <person name="Garcia-Roger E.M."/>
            <person name="Carmona M.J."/>
            <person name="Serra M."/>
            <person name="Gomez A."/>
        </authorList>
    </citation>
    <scope>NUCLEOTIDE SEQUENCE [LARGE SCALE GENOMIC DNA]</scope>
    <source>
        <strain evidence="1">HYR1</strain>
    </source>
</reference>
<name>A0A3M7RWH0_BRAPC</name>
<evidence type="ECO:0000313" key="1">
    <source>
        <dbReference type="EMBL" id="RNA27780.1"/>
    </source>
</evidence>
<organism evidence="1 2">
    <name type="scientific">Brachionus plicatilis</name>
    <name type="common">Marine rotifer</name>
    <name type="synonym">Brachionus muelleri</name>
    <dbReference type="NCBI Taxonomy" id="10195"/>
    <lineage>
        <taxon>Eukaryota</taxon>
        <taxon>Metazoa</taxon>
        <taxon>Spiralia</taxon>
        <taxon>Gnathifera</taxon>
        <taxon>Rotifera</taxon>
        <taxon>Eurotatoria</taxon>
        <taxon>Monogononta</taxon>
        <taxon>Pseudotrocha</taxon>
        <taxon>Ploima</taxon>
        <taxon>Brachionidae</taxon>
        <taxon>Brachionus</taxon>
    </lineage>
</organism>
<keyword evidence="2" id="KW-1185">Reference proteome</keyword>
<evidence type="ECO:0000313" key="2">
    <source>
        <dbReference type="Proteomes" id="UP000276133"/>
    </source>
</evidence>
<dbReference type="Proteomes" id="UP000276133">
    <property type="component" value="Unassembled WGS sequence"/>
</dbReference>
<proteinExistence type="predicted"/>
<dbReference type="AlphaFoldDB" id="A0A3M7RWH0"/>
<comment type="caution">
    <text evidence="1">The sequence shown here is derived from an EMBL/GenBank/DDBJ whole genome shotgun (WGS) entry which is preliminary data.</text>
</comment>
<gene>
    <name evidence="1" type="ORF">BpHYR1_020886</name>
</gene>
<sequence length="110" mass="12163">MALNWVQQFVHHQQLIALELTKDGSGSGLKKLTIESAQQGGISYFSATSSEGAMSASFNRSPESFRCVNSSRIAASSFVSNDMVFKESYIITIQMGVNSYLVWKNTLHYT</sequence>